<evidence type="ECO:0000256" key="4">
    <source>
        <dbReference type="PROSITE-ProRule" id="PRU00335"/>
    </source>
</evidence>
<dbReference type="GO" id="GO:0003700">
    <property type="term" value="F:DNA-binding transcription factor activity"/>
    <property type="evidence" value="ECO:0007669"/>
    <property type="project" value="TreeGrafter"/>
</dbReference>
<evidence type="ECO:0000256" key="1">
    <source>
        <dbReference type="ARBA" id="ARBA00023015"/>
    </source>
</evidence>
<dbReference type="InterPro" id="IPR041347">
    <property type="entry name" value="MftR_C"/>
</dbReference>
<keyword evidence="7" id="KW-1185">Reference proteome</keyword>
<feature type="domain" description="HTH tetR-type" evidence="5">
    <location>
        <begin position="60"/>
        <end position="120"/>
    </location>
</feature>
<dbReference type="PANTHER" id="PTHR30055">
    <property type="entry name" value="HTH-TYPE TRANSCRIPTIONAL REGULATOR RUTR"/>
    <property type="match status" value="1"/>
</dbReference>
<evidence type="ECO:0000313" key="7">
    <source>
        <dbReference type="Proteomes" id="UP000320239"/>
    </source>
</evidence>
<sequence length="256" mass="27438">MRRVDTRTFEQLAEPLPDVDPGVQGVEGDDGKFCVLRIFAYHATTGSVGGMAGLRERKKAETRAALGWAAIHLTAQRGYDNVRVEDIAEAAGVSPRTFNNYFSSKAEAIASRHLDRSLRTAAALRERPAEEPLWTALRNAALQQFTPGPEVEAMPSPAHAQWVTGVRAMLAEPALQGERLRATAIAEAELAAAVAERTGTDPATDMYPRLVAAAASAAITVAMQHYLDSADPPTPIERLITDAFTQVAAGLPTPAR</sequence>
<dbReference type="Gene3D" id="1.10.10.60">
    <property type="entry name" value="Homeodomain-like"/>
    <property type="match status" value="1"/>
</dbReference>
<keyword evidence="1" id="KW-0805">Transcription regulation</keyword>
<dbReference type="InterPro" id="IPR001647">
    <property type="entry name" value="HTH_TetR"/>
</dbReference>
<dbReference type="Pfam" id="PF00440">
    <property type="entry name" value="TetR_N"/>
    <property type="match status" value="1"/>
</dbReference>
<dbReference type="InterPro" id="IPR050109">
    <property type="entry name" value="HTH-type_TetR-like_transc_reg"/>
</dbReference>
<dbReference type="SUPFAM" id="SSF46689">
    <property type="entry name" value="Homeodomain-like"/>
    <property type="match status" value="1"/>
</dbReference>
<proteinExistence type="predicted"/>
<dbReference type="Gene3D" id="1.10.357.10">
    <property type="entry name" value="Tetracycline Repressor, domain 2"/>
    <property type="match status" value="1"/>
</dbReference>
<accession>A0A561VMK9</accession>
<gene>
    <name evidence="6" type="ORF">FHX34_105724</name>
</gene>
<comment type="caution">
    <text evidence="6">The sequence shown here is derived from an EMBL/GenBank/DDBJ whole genome shotgun (WGS) entry which is preliminary data.</text>
</comment>
<organism evidence="6 7">
    <name type="scientific">Actinoplanes teichomyceticus</name>
    <dbReference type="NCBI Taxonomy" id="1867"/>
    <lineage>
        <taxon>Bacteria</taxon>
        <taxon>Bacillati</taxon>
        <taxon>Actinomycetota</taxon>
        <taxon>Actinomycetes</taxon>
        <taxon>Micromonosporales</taxon>
        <taxon>Micromonosporaceae</taxon>
        <taxon>Actinoplanes</taxon>
    </lineage>
</organism>
<dbReference type="EMBL" id="VIWY01000005">
    <property type="protein sequence ID" value="TWG12856.1"/>
    <property type="molecule type" value="Genomic_DNA"/>
</dbReference>
<dbReference type="InterPro" id="IPR009057">
    <property type="entry name" value="Homeodomain-like_sf"/>
</dbReference>
<evidence type="ECO:0000313" key="6">
    <source>
        <dbReference type="EMBL" id="TWG12856.1"/>
    </source>
</evidence>
<protein>
    <submittedName>
        <fullName evidence="6">TetR family transcriptional regulator</fullName>
    </submittedName>
</protein>
<dbReference type="Proteomes" id="UP000320239">
    <property type="component" value="Unassembled WGS sequence"/>
</dbReference>
<dbReference type="PROSITE" id="PS50977">
    <property type="entry name" value="HTH_TETR_2"/>
    <property type="match status" value="1"/>
</dbReference>
<keyword evidence="2 4" id="KW-0238">DNA-binding</keyword>
<evidence type="ECO:0000259" key="5">
    <source>
        <dbReference type="PROSITE" id="PS50977"/>
    </source>
</evidence>
<name>A0A561VMK9_ACTTI</name>
<feature type="DNA-binding region" description="H-T-H motif" evidence="4">
    <location>
        <begin position="83"/>
        <end position="102"/>
    </location>
</feature>
<dbReference type="GO" id="GO:0000976">
    <property type="term" value="F:transcription cis-regulatory region binding"/>
    <property type="evidence" value="ECO:0007669"/>
    <property type="project" value="TreeGrafter"/>
</dbReference>
<keyword evidence="3" id="KW-0804">Transcription</keyword>
<dbReference type="AlphaFoldDB" id="A0A561VMK9"/>
<evidence type="ECO:0000256" key="3">
    <source>
        <dbReference type="ARBA" id="ARBA00023163"/>
    </source>
</evidence>
<reference evidence="6 7" key="1">
    <citation type="submission" date="2019-06" db="EMBL/GenBank/DDBJ databases">
        <title>Sequencing the genomes of 1000 actinobacteria strains.</title>
        <authorList>
            <person name="Klenk H.-P."/>
        </authorList>
    </citation>
    <scope>NUCLEOTIDE SEQUENCE [LARGE SCALE GENOMIC DNA]</scope>
    <source>
        <strain evidence="6 7">DSM 43866</strain>
    </source>
</reference>
<dbReference type="PANTHER" id="PTHR30055:SF238">
    <property type="entry name" value="MYCOFACTOCIN BIOSYNTHESIS TRANSCRIPTIONAL REGULATOR MFTR-RELATED"/>
    <property type="match status" value="1"/>
</dbReference>
<evidence type="ECO:0000256" key="2">
    <source>
        <dbReference type="ARBA" id="ARBA00023125"/>
    </source>
</evidence>
<dbReference type="Pfam" id="PF17754">
    <property type="entry name" value="TetR_C_14"/>
    <property type="match status" value="1"/>
</dbReference>